<comment type="subcellular location">
    <subcellularLocation>
        <location evidence="1">Cell inner membrane</location>
        <topology evidence="1">Multi-pass membrane protein</topology>
    </subcellularLocation>
</comment>
<sequence>MSVKFKIVSAFALLISTIVLVITLYSDHNFKQSSTHKALSSLELEAKLVSSSVQNKMLSYYQGLRLISETLAIDETGMPITAQLANQLIKVEKNLGMFGAAYATDDGITYKPEGIIPNFNAKRLQREWFVRSMANQKNVATLPYVNNLGELVMSLSVPVKRLGKIVGVLNANISVDEISRSIKNESQNNQVYLSRADGYVLASGDPTQVGINLFEIHPSFQQYITDNSSSHTYMKNNIEHYVVSANAPELGWHVWSWETWQAINADAENNLLKSTYLAVVLTIFALLATYFLVVKLMYVPIGGEPSEIEEMVKQIANGNLAIDLNESIELSGIHASLQSMTKRLIGSVDDINKATHELINTANRSMDSASGLTTSSNSQMLQIEQTSAAMHEMSLTVDEVANNAVQASVSADQANQFSQNGMDLVQDMNKDINHLLSGIEKVANVTSELETETQSIGGILDVIYGISEQTNLLALNAAIEAARAGEHGRGFAVVADEVRNLANRTKESTNTIQDMISRLQEKAQNSVQLMSVNVKDTEVTVARSQEAKDALIEIQNSVAVIKDMNNQIATAVEQQSHVANEINTSIVAVNDLARVNNKRSTDNKALADDLKNITSRINESVAFFQY</sequence>
<evidence type="ECO:0000256" key="6">
    <source>
        <dbReference type="ARBA" id="ARBA00022989"/>
    </source>
</evidence>
<dbReference type="SMART" id="SM00283">
    <property type="entry name" value="MA"/>
    <property type="match status" value="1"/>
</dbReference>
<dbReference type="PROSITE" id="PS50111">
    <property type="entry name" value="CHEMOTAXIS_TRANSDUC_2"/>
    <property type="match status" value="1"/>
</dbReference>
<proteinExistence type="inferred from homology"/>
<evidence type="ECO:0000259" key="12">
    <source>
        <dbReference type="PROSITE" id="PS50111"/>
    </source>
</evidence>
<gene>
    <name evidence="14" type="ORF">PGX00_18345</name>
</gene>
<dbReference type="InterPro" id="IPR004090">
    <property type="entry name" value="Chemotax_Me-accpt_rcpt"/>
</dbReference>
<dbReference type="SUPFAM" id="SSF58104">
    <property type="entry name" value="Methyl-accepting chemotaxis protein (MCP) signaling domain"/>
    <property type="match status" value="1"/>
</dbReference>
<dbReference type="CDD" id="cd11386">
    <property type="entry name" value="MCP_signal"/>
    <property type="match status" value="1"/>
</dbReference>
<keyword evidence="3" id="KW-0145">Chemotaxis</keyword>
<evidence type="ECO:0000313" key="14">
    <source>
        <dbReference type="EMBL" id="MDB1125510.1"/>
    </source>
</evidence>
<organism evidence="14 15">
    <name type="scientific">Vibrio algarum</name>
    <dbReference type="NCBI Taxonomy" id="3020714"/>
    <lineage>
        <taxon>Bacteria</taxon>
        <taxon>Pseudomonadati</taxon>
        <taxon>Pseudomonadota</taxon>
        <taxon>Gammaproteobacteria</taxon>
        <taxon>Vibrionales</taxon>
        <taxon>Vibrionaceae</taxon>
        <taxon>Vibrio</taxon>
    </lineage>
</organism>
<evidence type="ECO:0000256" key="7">
    <source>
        <dbReference type="ARBA" id="ARBA00023136"/>
    </source>
</evidence>
<dbReference type="PANTHER" id="PTHR32089:SF112">
    <property type="entry name" value="LYSOZYME-LIKE PROTEIN-RELATED"/>
    <property type="match status" value="1"/>
</dbReference>
<evidence type="ECO:0000256" key="3">
    <source>
        <dbReference type="ARBA" id="ARBA00022500"/>
    </source>
</evidence>
<dbReference type="Pfam" id="PF02743">
    <property type="entry name" value="dCache_1"/>
    <property type="match status" value="1"/>
</dbReference>
<feature type="domain" description="T-SNARE coiled-coil homology" evidence="13">
    <location>
        <begin position="541"/>
        <end position="603"/>
    </location>
</feature>
<dbReference type="PROSITE" id="PS50192">
    <property type="entry name" value="T_SNARE"/>
    <property type="match status" value="1"/>
</dbReference>
<protein>
    <submittedName>
        <fullName evidence="14">Methyl-accepting chemotaxis protein</fullName>
    </submittedName>
</protein>
<accession>A0ABT4YVA4</accession>
<keyword evidence="6 11" id="KW-1133">Transmembrane helix</keyword>
<keyword evidence="5 11" id="KW-0812">Transmembrane</keyword>
<evidence type="ECO:0000256" key="8">
    <source>
        <dbReference type="ARBA" id="ARBA00023224"/>
    </source>
</evidence>
<dbReference type="InterPro" id="IPR000727">
    <property type="entry name" value="T_SNARE_dom"/>
</dbReference>
<dbReference type="PRINTS" id="PR00260">
    <property type="entry name" value="CHEMTRNSDUCR"/>
</dbReference>
<dbReference type="RefSeq" id="WP_272139291.1">
    <property type="nucleotide sequence ID" value="NZ_JAQLOI010000003.1"/>
</dbReference>
<evidence type="ECO:0000256" key="2">
    <source>
        <dbReference type="ARBA" id="ARBA00022475"/>
    </source>
</evidence>
<dbReference type="Gene3D" id="3.30.450.20">
    <property type="entry name" value="PAS domain"/>
    <property type="match status" value="2"/>
</dbReference>
<feature type="transmembrane region" description="Helical" evidence="11">
    <location>
        <begin position="7"/>
        <end position="25"/>
    </location>
</feature>
<evidence type="ECO:0000256" key="10">
    <source>
        <dbReference type="PROSITE-ProRule" id="PRU00284"/>
    </source>
</evidence>
<comment type="similarity">
    <text evidence="9">Belongs to the methyl-accepting chemotaxis (MCP) protein family.</text>
</comment>
<feature type="domain" description="Methyl-accepting transducer" evidence="12">
    <location>
        <begin position="354"/>
        <end position="590"/>
    </location>
</feature>
<dbReference type="Proteomes" id="UP001210678">
    <property type="component" value="Unassembled WGS sequence"/>
</dbReference>
<dbReference type="Gene3D" id="1.10.287.950">
    <property type="entry name" value="Methyl-accepting chemotaxis protein"/>
    <property type="match status" value="1"/>
</dbReference>
<evidence type="ECO:0000256" key="4">
    <source>
        <dbReference type="ARBA" id="ARBA00022519"/>
    </source>
</evidence>
<evidence type="ECO:0000256" key="9">
    <source>
        <dbReference type="ARBA" id="ARBA00029447"/>
    </source>
</evidence>
<keyword evidence="15" id="KW-1185">Reference proteome</keyword>
<name>A0ABT4YVA4_9VIBR</name>
<keyword evidence="2" id="KW-1003">Cell membrane</keyword>
<reference evidence="14 15" key="1">
    <citation type="submission" date="2023-01" db="EMBL/GenBank/DDBJ databases">
        <title>Vibrio sp. KJ40-1 sp.nov, isolated from marine algae.</title>
        <authorList>
            <person name="Butt M."/>
            <person name="Kim J.M.J."/>
            <person name="Jeon C.O.C."/>
        </authorList>
    </citation>
    <scope>NUCLEOTIDE SEQUENCE [LARGE SCALE GENOMIC DNA]</scope>
    <source>
        <strain evidence="14 15">KJ40-1</strain>
    </source>
</reference>
<evidence type="ECO:0000256" key="5">
    <source>
        <dbReference type="ARBA" id="ARBA00022692"/>
    </source>
</evidence>
<evidence type="ECO:0000256" key="1">
    <source>
        <dbReference type="ARBA" id="ARBA00004429"/>
    </source>
</evidence>
<keyword evidence="7 11" id="KW-0472">Membrane</keyword>
<evidence type="ECO:0000313" key="15">
    <source>
        <dbReference type="Proteomes" id="UP001210678"/>
    </source>
</evidence>
<dbReference type="Pfam" id="PF00015">
    <property type="entry name" value="MCPsignal"/>
    <property type="match status" value="1"/>
</dbReference>
<dbReference type="InterPro" id="IPR033479">
    <property type="entry name" value="dCache_1"/>
</dbReference>
<comment type="caution">
    <text evidence="14">The sequence shown here is derived from an EMBL/GenBank/DDBJ whole genome shotgun (WGS) entry which is preliminary data.</text>
</comment>
<evidence type="ECO:0000259" key="13">
    <source>
        <dbReference type="PROSITE" id="PS50192"/>
    </source>
</evidence>
<dbReference type="PANTHER" id="PTHR32089">
    <property type="entry name" value="METHYL-ACCEPTING CHEMOTAXIS PROTEIN MCPB"/>
    <property type="match status" value="1"/>
</dbReference>
<evidence type="ECO:0000256" key="11">
    <source>
        <dbReference type="SAM" id="Phobius"/>
    </source>
</evidence>
<dbReference type="EMBL" id="JAQLOI010000003">
    <property type="protein sequence ID" value="MDB1125510.1"/>
    <property type="molecule type" value="Genomic_DNA"/>
</dbReference>
<keyword evidence="8 10" id="KW-0807">Transducer</keyword>
<dbReference type="InterPro" id="IPR004089">
    <property type="entry name" value="MCPsignal_dom"/>
</dbReference>
<keyword evidence="4" id="KW-0997">Cell inner membrane</keyword>